<evidence type="ECO:0000256" key="1">
    <source>
        <dbReference type="SAM" id="MobiDB-lite"/>
    </source>
</evidence>
<accession>A0A1I0TNQ0</accession>
<dbReference type="RefSeq" id="WP_074922172.1">
    <property type="nucleotide sequence ID" value="NZ_FOJN01000008.1"/>
</dbReference>
<feature type="region of interest" description="Disordered" evidence="1">
    <location>
        <begin position="207"/>
        <end position="354"/>
    </location>
</feature>
<evidence type="ECO:0000313" key="3">
    <source>
        <dbReference type="EMBL" id="SFA53384.1"/>
    </source>
</evidence>
<organism evidence="3 4">
    <name type="scientific">Rhodococcoides kroppenstedtii</name>
    <dbReference type="NCBI Taxonomy" id="293050"/>
    <lineage>
        <taxon>Bacteria</taxon>
        <taxon>Bacillati</taxon>
        <taxon>Actinomycetota</taxon>
        <taxon>Actinomycetes</taxon>
        <taxon>Mycobacteriales</taxon>
        <taxon>Nocardiaceae</taxon>
        <taxon>Rhodococcoides</taxon>
    </lineage>
</organism>
<evidence type="ECO:0000313" key="4">
    <source>
        <dbReference type="Proteomes" id="UP000182054"/>
    </source>
</evidence>
<reference evidence="3 4" key="1">
    <citation type="submission" date="2016-10" db="EMBL/GenBank/DDBJ databases">
        <authorList>
            <person name="de Groot N.N."/>
        </authorList>
    </citation>
    <scope>NUCLEOTIDE SEQUENCE [LARGE SCALE GENOMIC DNA]</scope>
    <source>
        <strain evidence="3 4">DSM 44908</strain>
    </source>
</reference>
<feature type="transmembrane region" description="Helical" evidence="2">
    <location>
        <begin position="183"/>
        <end position="205"/>
    </location>
</feature>
<dbReference type="OrthoDB" id="9969847at2"/>
<feature type="region of interest" description="Disordered" evidence="1">
    <location>
        <begin position="158"/>
        <end position="179"/>
    </location>
</feature>
<dbReference type="EMBL" id="FOJN01000008">
    <property type="protein sequence ID" value="SFA53384.1"/>
    <property type="molecule type" value="Genomic_DNA"/>
</dbReference>
<keyword evidence="2" id="KW-1133">Transmembrane helix</keyword>
<feature type="compositionally biased region" description="Low complexity" evidence="1">
    <location>
        <begin position="224"/>
        <end position="236"/>
    </location>
</feature>
<sequence>MVARRNTRADGRLGDAAPASAELALALVDAGTVVAARIDGAEAHLFRCPTVAGSDASGQVVAAAAGTSGFVDGLDRTGAWVLDGRHLRTEDVAAGFVLSVVAAVSELYGLPRDTDVTVLHPAHLSPDAVEALRDGLDHGGFAGSLRAATSVDPEIAARSELTPQPRLDRPARRRRRAPAPTRAAVLAAAGALVVLVGGATAATHLDDARDVEPATSRDVVPPVGSATSGDATAGDATPEDQAVDPSSTPDPAAPESAPAPEATDSAAVEPPPASATTVPGFAPAPGLTSVPVPPDGQWPPFSVPDLPDLPDLPGLPTLPEFPLPATTAPAPTSTAAPTTTPSPSGTTGAVTPTP</sequence>
<proteinExistence type="predicted"/>
<evidence type="ECO:0000256" key="2">
    <source>
        <dbReference type="SAM" id="Phobius"/>
    </source>
</evidence>
<feature type="compositionally biased region" description="Low complexity" evidence="1">
    <location>
        <begin position="243"/>
        <end position="268"/>
    </location>
</feature>
<dbReference type="Proteomes" id="UP000182054">
    <property type="component" value="Unassembled WGS sequence"/>
</dbReference>
<keyword evidence="2" id="KW-0812">Transmembrane</keyword>
<gene>
    <name evidence="3" type="ORF">SAMN05444374_10874</name>
</gene>
<feature type="compositionally biased region" description="Low complexity" evidence="1">
    <location>
        <begin position="299"/>
        <end position="354"/>
    </location>
</feature>
<name>A0A1I0TNQ0_9NOCA</name>
<dbReference type="AlphaFoldDB" id="A0A1I0TNQ0"/>
<keyword evidence="2" id="KW-0472">Membrane</keyword>
<protein>
    <submittedName>
        <fullName evidence="3">Uncharacterized protein</fullName>
    </submittedName>
</protein>
<dbReference type="GeneID" id="85486171"/>